<keyword evidence="2" id="KW-0732">Signal</keyword>
<evidence type="ECO:0000256" key="2">
    <source>
        <dbReference type="SAM" id="SignalP"/>
    </source>
</evidence>
<sequence length="86" mass="9235">MKKFAFAAIIATAASLAAADSPMPEWNHANDHGPIAGLTEVKYDTVIHSSKDDDRVKFTVAPTGVRTPNGIGYNDTHARMNPEGVR</sequence>
<feature type="compositionally biased region" description="Basic and acidic residues" evidence="1">
    <location>
        <begin position="76"/>
        <end position="86"/>
    </location>
</feature>
<keyword evidence="4" id="KW-1185">Reference proteome</keyword>
<dbReference type="EMBL" id="UGQS01000002">
    <property type="protein sequence ID" value="STZ76905.1"/>
    <property type="molecule type" value="Genomic_DNA"/>
</dbReference>
<evidence type="ECO:0000313" key="3">
    <source>
        <dbReference type="EMBL" id="STZ76905.1"/>
    </source>
</evidence>
<reference evidence="3 4" key="1">
    <citation type="submission" date="2018-06" db="EMBL/GenBank/DDBJ databases">
        <authorList>
            <consortium name="Pathogen Informatics"/>
            <person name="Doyle S."/>
        </authorList>
    </citation>
    <scope>NUCLEOTIDE SEQUENCE [LARGE SCALE GENOMIC DNA]</scope>
    <source>
        <strain evidence="3 4">NCTC10295</strain>
    </source>
</reference>
<proteinExistence type="predicted"/>
<feature type="signal peptide" evidence="2">
    <location>
        <begin position="1"/>
        <end position="19"/>
    </location>
</feature>
<feature type="region of interest" description="Disordered" evidence="1">
    <location>
        <begin position="67"/>
        <end position="86"/>
    </location>
</feature>
<organism evidence="3 4">
    <name type="scientific">Bergeriella denitrificans</name>
    <name type="common">Neisseria denitrificans</name>
    <dbReference type="NCBI Taxonomy" id="494"/>
    <lineage>
        <taxon>Bacteria</taxon>
        <taxon>Pseudomonadati</taxon>
        <taxon>Pseudomonadota</taxon>
        <taxon>Betaproteobacteria</taxon>
        <taxon>Neisseriales</taxon>
        <taxon>Neisseriaceae</taxon>
        <taxon>Bergeriella</taxon>
    </lineage>
</organism>
<feature type="chain" id="PRO_5016845655" evidence="2">
    <location>
        <begin position="20"/>
        <end position="86"/>
    </location>
</feature>
<gene>
    <name evidence="3" type="ORF">NCTC10295_01695</name>
</gene>
<dbReference type="Proteomes" id="UP000254651">
    <property type="component" value="Unassembled WGS sequence"/>
</dbReference>
<protein>
    <submittedName>
        <fullName evidence="3">Uncharacterized protein</fullName>
    </submittedName>
</protein>
<name>A0A378UHY2_BERDE</name>
<dbReference type="RefSeq" id="WP_066077045.1">
    <property type="nucleotide sequence ID" value="NZ_CP181246.1"/>
</dbReference>
<accession>A0A378UHY2</accession>
<evidence type="ECO:0000256" key="1">
    <source>
        <dbReference type="SAM" id="MobiDB-lite"/>
    </source>
</evidence>
<evidence type="ECO:0000313" key="4">
    <source>
        <dbReference type="Proteomes" id="UP000254651"/>
    </source>
</evidence>
<dbReference type="AlphaFoldDB" id="A0A378UHY2"/>